<dbReference type="CDD" id="cd06222">
    <property type="entry name" value="RNase_H_like"/>
    <property type="match status" value="1"/>
</dbReference>
<evidence type="ECO:0000259" key="1">
    <source>
        <dbReference type="PROSITE" id="PS50878"/>
    </source>
</evidence>
<dbReference type="PANTHER" id="PTHR33116:SF86">
    <property type="entry name" value="REVERSE TRANSCRIPTASE DOMAIN-CONTAINING PROTEIN"/>
    <property type="match status" value="1"/>
</dbReference>
<organism evidence="2 3">
    <name type="scientific">Trifolium pratense</name>
    <name type="common">Red clover</name>
    <dbReference type="NCBI Taxonomy" id="57577"/>
    <lineage>
        <taxon>Eukaryota</taxon>
        <taxon>Viridiplantae</taxon>
        <taxon>Streptophyta</taxon>
        <taxon>Embryophyta</taxon>
        <taxon>Tracheophyta</taxon>
        <taxon>Spermatophyta</taxon>
        <taxon>Magnoliopsida</taxon>
        <taxon>eudicotyledons</taxon>
        <taxon>Gunneridae</taxon>
        <taxon>Pentapetalae</taxon>
        <taxon>rosids</taxon>
        <taxon>fabids</taxon>
        <taxon>Fabales</taxon>
        <taxon>Fabaceae</taxon>
        <taxon>Papilionoideae</taxon>
        <taxon>50 kb inversion clade</taxon>
        <taxon>NPAAA clade</taxon>
        <taxon>Hologalegina</taxon>
        <taxon>IRL clade</taxon>
        <taxon>Trifolieae</taxon>
        <taxon>Trifolium</taxon>
    </lineage>
</organism>
<comment type="caution">
    <text evidence="2">The sequence shown here is derived from an EMBL/GenBank/DDBJ whole genome shotgun (WGS) entry which is preliminary data.</text>
</comment>
<dbReference type="Gene3D" id="3.60.10.10">
    <property type="entry name" value="Endonuclease/exonuclease/phosphatase"/>
    <property type="match status" value="1"/>
</dbReference>
<dbReference type="Pfam" id="PF13456">
    <property type="entry name" value="RVT_3"/>
    <property type="match status" value="1"/>
</dbReference>
<dbReference type="SUPFAM" id="SSF56219">
    <property type="entry name" value="DNase I-like"/>
    <property type="match status" value="1"/>
</dbReference>
<dbReference type="InterPro" id="IPR036397">
    <property type="entry name" value="RNaseH_sf"/>
</dbReference>
<dbReference type="InterPro" id="IPR012337">
    <property type="entry name" value="RNaseH-like_sf"/>
</dbReference>
<gene>
    <name evidence="2" type="ORF">L195_g006397</name>
</gene>
<dbReference type="Proteomes" id="UP000236291">
    <property type="component" value="Unassembled WGS sequence"/>
</dbReference>
<dbReference type="Pfam" id="PF13966">
    <property type="entry name" value="zf-RVT"/>
    <property type="match status" value="1"/>
</dbReference>
<dbReference type="InterPro" id="IPR005135">
    <property type="entry name" value="Endo/exonuclease/phosphatase"/>
</dbReference>
<dbReference type="PANTHER" id="PTHR33116">
    <property type="entry name" value="REVERSE TRANSCRIPTASE ZINC-BINDING DOMAIN-CONTAINING PROTEIN-RELATED-RELATED"/>
    <property type="match status" value="1"/>
</dbReference>
<dbReference type="InterPro" id="IPR002156">
    <property type="entry name" value="RNaseH_domain"/>
</dbReference>
<proteinExistence type="predicted"/>
<dbReference type="GO" id="GO:0003676">
    <property type="term" value="F:nucleic acid binding"/>
    <property type="evidence" value="ECO:0007669"/>
    <property type="project" value="InterPro"/>
</dbReference>
<dbReference type="InterPro" id="IPR026960">
    <property type="entry name" value="RVT-Znf"/>
</dbReference>
<dbReference type="Pfam" id="PF03372">
    <property type="entry name" value="Exo_endo_phos"/>
    <property type="match status" value="1"/>
</dbReference>
<dbReference type="Pfam" id="PF00078">
    <property type="entry name" value="RVT_1"/>
    <property type="match status" value="1"/>
</dbReference>
<name>A0A2K3P3K6_TRIPR</name>
<accession>A0A2K3P3K6</accession>
<dbReference type="SUPFAM" id="SSF56672">
    <property type="entry name" value="DNA/RNA polymerases"/>
    <property type="match status" value="1"/>
</dbReference>
<dbReference type="InterPro" id="IPR044730">
    <property type="entry name" value="RNase_H-like_dom_plant"/>
</dbReference>
<dbReference type="SUPFAM" id="SSF53098">
    <property type="entry name" value="Ribonuclease H-like"/>
    <property type="match status" value="1"/>
</dbReference>
<reference evidence="2 3" key="1">
    <citation type="journal article" date="2014" name="Am. J. Bot.">
        <title>Genome assembly and annotation for red clover (Trifolium pratense; Fabaceae).</title>
        <authorList>
            <person name="Istvanek J."/>
            <person name="Jaros M."/>
            <person name="Krenek A."/>
            <person name="Repkova J."/>
        </authorList>
    </citation>
    <scope>NUCLEOTIDE SEQUENCE [LARGE SCALE GENOMIC DNA]</scope>
    <source>
        <strain evidence="3">cv. Tatra</strain>
        <tissue evidence="2">Young leaves</tissue>
    </source>
</reference>
<evidence type="ECO:0000313" key="2">
    <source>
        <dbReference type="EMBL" id="PNY09839.1"/>
    </source>
</evidence>
<dbReference type="InterPro" id="IPR036691">
    <property type="entry name" value="Endo/exonu/phosph_ase_sf"/>
</dbReference>
<feature type="domain" description="Reverse transcriptase" evidence="1">
    <location>
        <begin position="430"/>
        <end position="700"/>
    </location>
</feature>
<protein>
    <submittedName>
        <fullName evidence="2">Ribonuclease H</fullName>
    </submittedName>
</protein>
<dbReference type="EMBL" id="ASHM01003409">
    <property type="protein sequence ID" value="PNY09839.1"/>
    <property type="molecule type" value="Genomic_DNA"/>
</dbReference>
<dbReference type="InterPro" id="IPR043502">
    <property type="entry name" value="DNA/RNA_pol_sf"/>
</dbReference>
<dbReference type="PROSITE" id="PS50878">
    <property type="entry name" value="RT_POL"/>
    <property type="match status" value="1"/>
</dbReference>
<dbReference type="Gene3D" id="3.30.420.10">
    <property type="entry name" value="Ribonuclease H-like superfamily/Ribonuclease H"/>
    <property type="match status" value="1"/>
</dbReference>
<dbReference type="GO" id="GO:0004523">
    <property type="term" value="F:RNA-DNA hybrid ribonuclease activity"/>
    <property type="evidence" value="ECO:0007669"/>
    <property type="project" value="InterPro"/>
</dbReference>
<reference evidence="2 3" key="2">
    <citation type="journal article" date="2017" name="Front. Plant Sci.">
        <title>Gene Classification and Mining of Molecular Markers Useful in Red Clover (Trifolium pratense) Breeding.</title>
        <authorList>
            <person name="Istvanek J."/>
            <person name="Dluhosova J."/>
            <person name="Dluhos P."/>
            <person name="Patkova L."/>
            <person name="Nedelnik J."/>
            <person name="Repkova J."/>
        </authorList>
    </citation>
    <scope>NUCLEOTIDE SEQUENCE [LARGE SCALE GENOMIC DNA]</scope>
    <source>
        <strain evidence="3">cv. Tatra</strain>
        <tissue evidence="2">Young leaves</tissue>
    </source>
</reference>
<dbReference type="InterPro" id="IPR000477">
    <property type="entry name" value="RT_dom"/>
</dbReference>
<dbReference type="CDD" id="cd01650">
    <property type="entry name" value="RT_nLTR_like"/>
    <property type="match status" value="1"/>
</dbReference>
<dbReference type="STRING" id="57577.A0A2K3P3K6"/>
<sequence length="1316" mass="151345">MERLRVRLKYQSCLSIDVEGRSGGLAVMWRDTIKCRVMNYSRNFINLIVQEKEEEEWRLTCYYGYPERGRRRQAWDLLRQMRDMSDLPWCIIGDFNDLLAQDDKKGMHPHPNWLCNGFRHAVCDCDLTDIHLEGYPYTWVKSRGSPNVIEERLDRAMANSKWLLVFPNVKLVNLLTSHSDHSPILLQNSPMICNGRTHTFRFENSWLQEDDIGEVVEEGWGKERGVDIISKTSRCAEKLKGWGRRKRMRFKQDIKECGEEMERLRGCLDLSNSRRFREVQEKHARLLVQEEAYWRQRAKMHWLKEGDLNTKFFHMSASSRQRAKKIDKLLNNDNTAVTTQPELREVALDYFNQLFKPNPTNHDPVLSLITPKITQEDNDKLVLPITKEELKEALFEMHPDKAPGPDGFNPAFYQHFWNLCGNDIFEAAQEWLERGYFPSSLNETNIVLIPKCDNPISMKDLRPISLCNVLYKMISKLLANRLKGCLGKCVSEEQSAFVEGRSILDNALIAIEVLHALKRRTRGMKGELALKIDISKAYDKVDWGFLRGVLERLGFSNRWIHWMMLCVSSVNYSVLMNFEKIGPIFPGRGLRQGDPLSPYLFILVTEGLTTLIKRSLASGELHGVKICRGAPSVSHLLFADDCFLFCRSTLDEVNHLMSILKTYEAAAGQEIHLTKSEVYFSRNLSTADQEDLSKIMGVRHVLGTGNYLGLPSMIGRKKKQVFAYIKDRVWKRINSWRGRALSRAGKEVMIKSVLQAIPSYVMSVYLLPDSTIKDIERMMNSFWWGGGAHNKGIRWLAWDRMTYPKTQGGMGFRDLHSFNLAMIAKQGWKIMTQAHSLLAKLYKARYFPKTSFFEAKLGHNPSYAWRGIWEARRILMNGCRWSVGNGATIKVMQEPWLRDAAGAWLPSPHDQSVHNFNVKDLMIPNRKMWDKEKIESIFPLHITNRILAIPLFDMLEEDKLTWIDNSNGLYSVKSGYKLMMNLTGKANGTVQQHDWQSLWSICAPSKAKHLLWRISKECLPSRVRLQEKHVPCPVLCPVCNHDREDDWHVLFECETSFQACQTAGLAATVESRLQHSSNARDVILKICKNEDSSTAGRFAMLVWVIWNNRNNIVWNDTSEPGGRLGLKAKHLWEEWLSAQQLKHSRPHATQQQQQIPKWQKPSNGWLKCNIDAGFHVDMHKTSAGWCLRDDLGRFVMAETTWMEGNCSIVEGESIALLKALQALEQRGLSHVIFETDSKSVVDAISHLSGGSSEFSFIISHINSILLCNPNFKVKFIKRQANMVAHTLARAAIAWPRRCTLETLPVCISSILNIEMI</sequence>
<evidence type="ECO:0000313" key="3">
    <source>
        <dbReference type="Proteomes" id="UP000236291"/>
    </source>
</evidence>